<accession>A0A1J0WH06</accession>
<evidence type="ECO:0000313" key="2">
    <source>
        <dbReference type="EMBL" id="APE43594.1"/>
    </source>
</evidence>
<feature type="transmembrane region" description="Helical" evidence="1">
    <location>
        <begin position="63"/>
        <end position="88"/>
    </location>
</feature>
<dbReference type="AlphaFoldDB" id="A0A1J0WH06"/>
<reference evidence="2 3" key="1">
    <citation type="submission" date="2016-11" db="EMBL/GenBank/DDBJ databases">
        <title>Complete genome sequence of Sulfitobacter sp. AM1-D1, a toxic bacteria associated with marine dinoflagellate Alexandrium minutum in East China Sea.</title>
        <authorList>
            <person name="Yang Q."/>
            <person name="Zhang X."/>
            <person name="Tian X."/>
        </authorList>
    </citation>
    <scope>NUCLEOTIDE SEQUENCE [LARGE SCALE GENOMIC DNA]</scope>
    <source>
        <strain evidence="2 3">AM1-D1</strain>
    </source>
</reference>
<feature type="transmembrane region" description="Helical" evidence="1">
    <location>
        <begin position="139"/>
        <end position="157"/>
    </location>
</feature>
<sequence>MKIDFLIPSTLIRKSREYTRKLWVRVVIMGFLAILSLGLTQLIEGFVPDELATSLTGSAADRLLSIIANAMLAVTTFSLTVMVSVYRASSTQWTPRVHRLIIQDRTTQNTLAVFIGAYVYALIAIIMRELGIYVDERAFVLFIMTVIVLAVIVIYLIRWTLHLQSFGSLIDTTRQIEEVTRRQFTDRLENPCLGARALTDGVPDDAEVIRAEQSGYVQLIYPEALNRVAENHGVELYLTRNVGSFVFINEPLLSLVRVGEPVDEEHTDATLERGIRDSINIGDLRTYDQDPRFGLIVMGEVASKALSPGVNDPGTAIDVISRIGRILTNYKDEIAQDRDEKLDNIYVAPLDPADLIQDAFGALARDGSSVVEVQQTLQATLAGLMQHPDDGLRDAAAKAAEIHLERALSEISFEPDRDRLMRSAARRVRDAVAEKLERRDAPHDGVEMER</sequence>
<name>A0A1J0WH06_9RHOB</name>
<gene>
    <name evidence="2" type="ORF">BOO69_09350</name>
</gene>
<evidence type="ECO:0008006" key="4">
    <source>
        <dbReference type="Google" id="ProtNLM"/>
    </source>
</evidence>
<keyword evidence="1" id="KW-1133">Transmembrane helix</keyword>
<protein>
    <recommendedName>
        <fullName evidence="4">DUF2254 domain-containing protein</fullName>
    </recommendedName>
</protein>
<dbReference type="Proteomes" id="UP000181897">
    <property type="component" value="Chromosome"/>
</dbReference>
<keyword evidence="1" id="KW-0812">Transmembrane</keyword>
<dbReference type="InterPro" id="IPR018723">
    <property type="entry name" value="DUF2254_membrane"/>
</dbReference>
<keyword evidence="3" id="KW-1185">Reference proteome</keyword>
<evidence type="ECO:0000313" key="3">
    <source>
        <dbReference type="Proteomes" id="UP000181897"/>
    </source>
</evidence>
<dbReference type="OrthoDB" id="2955631at2"/>
<dbReference type="EMBL" id="CP018076">
    <property type="protein sequence ID" value="APE43594.1"/>
    <property type="molecule type" value="Genomic_DNA"/>
</dbReference>
<organism evidence="2 3">
    <name type="scientific">Sulfitobacter alexandrii</name>
    <dbReference type="NCBI Taxonomy" id="1917485"/>
    <lineage>
        <taxon>Bacteria</taxon>
        <taxon>Pseudomonadati</taxon>
        <taxon>Pseudomonadota</taxon>
        <taxon>Alphaproteobacteria</taxon>
        <taxon>Rhodobacterales</taxon>
        <taxon>Roseobacteraceae</taxon>
        <taxon>Sulfitobacter</taxon>
    </lineage>
</organism>
<dbReference type="Pfam" id="PF10011">
    <property type="entry name" value="DUF2254"/>
    <property type="match status" value="1"/>
</dbReference>
<evidence type="ECO:0000256" key="1">
    <source>
        <dbReference type="SAM" id="Phobius"/>
    </source>
</evidence>
<keyword evidence="1" id="KW-0472">Membrane</keyword>
<dbReference type="KEGG" id="suam:BOO69_09350"/>
<feature type="transmembrane region" description="Helical" evidence="1">
    <location>
        <begin position="22"/>
        <end position="43"/>
    </location>
</feature>
<feature type="transmembrane region" description="Helical" evidence="1">
    <location>
        <begin position="109"/>
        <end position="127"/>
    </location>
</feature>
<proteinExistence type="predicted"/>
<dbReference type="STRING" id="1917485.BOO69_09350"/>
<dbReference type="RefSeq" id="WP_071971926.1">
    <property type="nucleotide sequence ID" value="NZ_CP018076.1"/>
</dbReference>